<name>F3GS09_PSESJ</name>
<reference evidence="1 2" key="1">
    <citation type="journal article" date="2011" name="PLoS Pathog.">
        <title>Dynamic evolution of pathogenicity revealed by sequencing and comparative genomics of 19 Pseudomonas syringae isolates.</title>
        <authorList>
            <person name="Baltrus D.A."/>
            <person name="Nishimura M.T."/>
            <person name="Romanchuk A."/>
            <person name="Chang J.H."/>
            <person name="Mukhtar M.S."/>
            <person name="Cherkis K."/>
            <person name="Roach J."/>
            <person name="Grant S.R."/>
            <person name="Jones C.D."/>
            <person name="Dangl J.L."/>
        </authorList>
    </citation>
    <scope>NUCLEOTIDE SEQUENCE [LARGE SCALE GENOMIC DNA]</scope>
    <source>
        <strain evidence="1 2">1704B</strain>
    </source>
</reference>
<feature type="non-terminal residue" evidence="1">
    <location>
        <position position="36"/>
    </location>
</feature>
<accession>F3GS09</accession>
<evidence type="ECO:0000313" key="2">
    <source>
        <dbReference type="Proteomes" id="UP000004986"/>
    </source>
</evidence>
<organism evidence="1 2">
    <name type="scientific">Pseudomonas syringae pv. pisi str. 1704B</name>
    <dbReference type="NCBI Taxonomy" id="629263"/>
    <lineage>
        <taxon>Bacteria</taxon>
        <taxon>Pseudomonadati</taxon>
        <taxon>Pseudomonadota</taxon>
        <taxon>Gammaproteobacteria</taxon>
        <taxon>Pseudomonadales</taxon>
        <taxon>Pseudomonadaceae</taxon>
        <taxon>Pseudomonas</taxon>
        <taxon>Pseudomonas syringae</taxon>
    </lineage>
</organism>
<protein>
    <submittedName>
        <fullName evidence="1">Uncharacterized protein</fullName>
    </submittedName>
</protein>
<keyword evidence="2" id="KW-1185">Reference proteome</keyword>
<sequence length="36" mass="3992">MFAGLFLAPYLEGHLPGIFSLLLLTQQGPETWLLFG</sequence>
<dbReference type="HOGENOM" id="CLU_3361653_0_0_6"/>
<evidence type="ECO:0000313" key="1">
    <source>
        <dbReference type="EMBL" id="EGH49862.1"/>
    </source>
</evidence>
<gene>
    <name evidence="1" type="ORF">PSYPI_48650</name>
</gene>
<dbReference type="EMBL" id="AEAI01004819">
    <property type="protein sequence ID" value="EGH49862.1"/>
    <property type="molecule type" value="Genomic_DNA"/>
</dbReference>
<dbReference type="AlphaFoldDB" id="F3GS09"/>
<proteinExistence type="predicted"/>
<dbReference type="Proteomes" id="UP000004986">
    <property type="component" value="Unassembled WGS sequence"/>
</dbReference>
<comment type="caution">
    <text evidence="1">The sequence shown here is derived from an EMBL/GenBank/DDBJ whole genome shotgun (WGS) entry which is preliminary data.</text>
</comment>